<dbReference type="Pfam" id="PF01927">
    <property type="entry name" value="Mut7-C"/>
    <property type="match status" value="1"/>
</dbReference>
<evidence type="ECO:0000259" key="2">
    <source>
        <dbReference type="Pfam" id="PF14451"/>
    </source>
</evidence>
<comment type="caution">
    <text evidence="3">The sequence shown here is derived from an EMBL/GenBank/DDBJ whole genome shotgun (WGS) entry which is preliminary data.</text>
</comment>
<name>A0A7C2BCX1_THERO</name>
<evidence type="ECO:0000259" key="1">
    <source>
        <dbReference type="Pfam" id="PF01927"/>
    </source>
</evidence>
<organism evidence="3">
    <name type="scientific">Thermomicrobium roseum</name>
    <dbReference type="NCBI Taxonomy" id="500"/>
    <lineage>
        <taxon>Bacteria</taxon>
        <taxon>Pseudomonadati</taxon>
        <taxon>Thermomicrobiota</taxon>
        <taxon>Thermomicrobia</taxon>
        <taxon>Thermomicrobiales</taxon>
        <taxon>Thermomicrobiaceae</taxon>
        <taxon>Thermomicrobium</taxon>
    </lineage>
</organism>
<dbReference type="PANTHER" id="PTHR39081">
    <property type="entry name" value="MUT7-C DOMAIN-CONTAINING PROTEIN"/>
    <property type="match status" value="1"/>
</dbReference>
<dbReference type="PANTHER" id="PTHR39081:SF1">
    <property type="entry name" value="MUT7-C RNASE DOMAIN-CONTAINING PROTEIN"/>
    <property type="match status" value="1"/>
</dbReference>
<protein>
    <recommendedName>
        <fullName evidence="4">Twitching motility protein PilT</fullName>
    </recommendedName>
</protein>
<feature type="domain" description="Mut7-C RNAse" evidence="1">
    <location>
        <begin position="100"/>
        <end position="243"/>
    </location>
</feature>
<evidence type="ECO:0008006" key="4">
    <source>
        <dbReference type="Google" id="ProtNLM"/>
    </source>
</evidence>
<reference evidence="3" key="1">
    <citation type="journal article" date="2020" name="mSystems">
        <title>Genome- and Community-Level Interaction Insights into Carbon Utilization and Element Cycling Functions of Hydrothermarchaeota in Hydrothermal Sediment.</title>
        <authorList>
            <person name="Zhou Z."/>
            <person name="Liu Y."/>
            <person name="Xu W."/>
            <person name="Pan J."/>
            <person name="Luo Z.H."/>
            <person name="Li M."/>
        </authorList>
    </citation>
    <scope>NUCLEOTIDE SEQUENCE [LARGE SCALE GENOMIC DNA]</scope>
    <source>
        <strain evidence="3">SpSt-222</strain>
    </source>
</reference>
<sequence length="261" mass="30195">MRWSNGTVTVRVYAELNDHLPLPLRYTSFDRPLPLGCTVKDLVEALGIPRAEVDLVLVNGEPADWTQHLVSGDRVSIYPVFESIDISPVQRLRPRPLREPRFICDVHLGRLARYLRLLGFDTRYDRRLDDATLAACAATERRILLTRDRELLKRRAVTHGYWIRAVLPREQLLEVVRRFDLARHLQPFTRCPRCNGILEQVEREAVRGKVPPRSWARAEAFWHCSGCGRVYWYGTHCERVEELVEWVRQASSMTGSPAAET</sequence>
<dbReference type="EMBL" id="DSJL01000001">
    <property type="protein sequence ID" value="HEF64146.1"/>
    <property type="molecule type" value="Genomic_DNA"/>
</dbReference>
<dbReference type="InterPro" id="IPR012675">
    <property type="entry name" value="Beta-grasp_dom_sf"/>
</dbReference>
<accession>A0A7C2BCX1</accession>
<dbReference type="Pfam" id="PF14451">
    <property type="entry name" value="Ub-Mut7C"/>
    <property type="match status" value="1"/>
</dbReference>
<proteinExistence type="predicted"/>
<gene>
    <name evidence="3" type="ORF">ENP47_00815</name>
</gene>
<dbReference type="SUPFAM" id="SSF54285">
    <property type="entry name" value="MoaD/ThiS"/>
    <property type="match status" value="1"/>
</dbReference>
<evidence type="ECO:0000313" key="3">
    <source>
        <dbReference type="EMBL" id="HEF64146.1"/>
    </source>
</evidence>
<dbReference type="AlphaFoldDB" id="A0A7C2BCX1"/>
<dbReference type="InterPro" id="IPR027798">
    <property type="entry name" value="Ub_Mut7C"/>
</dbReference>
<feature type="domain" description="Ubiquitin Mut7-C" evidence="2">
    <location>
        <begin position="7"/>
        <end position="85"/>
    </location>
</feature>
<dbReference type="InterPro" id="IPR002782">
    <property type="entry name" value="Mut7-C_RNAse_dom"/>
</dbReference>
<dbReference type="InterPro" id="IPR016155">
    <property type="entry name" value="Mopterin_synth/thiamin_S_b"/>
</dbReference>
<dbReference type="Gene3D" id="3.10.20.30">
    <property type="match status" value="1"/>
</dbReference>